<sequence length="232" mass="26384">MKLLDVINVDVKIKSSKLLDNISFTMEEGSVLALVGHNGAGKSTLMKAIMGVHEKTAGEIMMKEKYNQDTNFLEYKQLIAFILEEPLLMSELTAMQHFQLYGKSYQMEEAELKKRINRYVEGFELQGKLDEYPESLSKGMRQKVQTICAMLPDAPLLLIDEPFMGLDIYAVDYFEAILKEKIANGTSILLTTHQLDRVKNIANQFIMLQEGKVLHSGPIADFETIKRRSDNQ</sequence>
<dbReference type="InterPro" id="IPR027417">
    <property type="entry name" value="P-loop_NTPase"/>
</dbReference>
<reference evidence="5 6" key="1">
    <citation type="submission" date="2024-05" db="EMBL/GenBank/DDBJ databases">
        <authorList>
            <person name="Haq I."/>
            <person name="Ullah Z."/>
            <person name="Ahmad R."/>
            <person name="Li M."/>
            <person name="Tong Y."/>
        </authorList>
    </citation>
    <scope>NUCLEOTIDE SEQUENCE [LARGE SCALE GENOMIC DNA]</scope>
    <source>
        <strain evidence="5 6">16A2E</strain>
    </source>
</reference>
<keyword evidence="6" id="KW-1185">Reference proteome</keyword>
<name>A0ABU9XMI4_9BACI</name>
<protein>
    <submittedName>
        <fullName evidence="5">ABC transporter ATP-binding protein</fullName>
    </submittedName>
</protein>
<evidence type="ECO:0000256" key="1">
    <source>
        <dbReference type="ARBA" id="ARBA00022448"/>
    </source>
</evidence>
<dbReference type="CDD" id="cd03230">
    <property type="entry name" value="ABC_DR_subfamily_A"/>
    <property type="match status" value="1"/>
</dbReference>
<evidence type="ECO:0000313" key="5">
    <source>
        <dbReference type="EMBL" id="MEN2769225.1"/>
    </source>
</evidence>
<evidence type="ECO:0000256" key="2">
    <source>
        <dbReference type="ARBA" id="ARBA00022741"/>
    </source>
</evidence>
<keyword evidence="3 5" id="KW-0067">ATP-binding</keyword>
<dbReference type="PROSITE" id="PS50893">
    <property type="entry name" value="ABC_TRANSPORTER_2"/>
    <property type="match status" value="1"/>
</dbReference>
<keyword evidence="2" id="KW-0547">Nucleotide-binding</keyword>
<dbReference type="RefSeq" id="WP_345826720.1">
    <property type="nucleotide sequence ID" value="NZ_JBDIML010000012.1"/>
</dbReference>
<dbReference type="InterPro" id="IPR051782">
    <property type="entry name" value="ABC_Transporter_VariousFunc"/>
</dbReference>
<dbReference type="SMART" id="SM00382">
    <property type="entry name" value="AAA"/>
    <property type="match status" value="1"/>
</dbReference>
<gene>
    <name evidence="5" type="ORF">ABC228_18845</name>
</gene>
<dbReference type="Gene3D" id="3.40.50.300">
    <property type="entry name" value="P-loop containing nucleotide triphosphate hydrolases"/>
    <property type="match status" value="1"/>
</dbReference>
<organism evidence="5 6">
    <name type="scientific">Ornithinibacillus xuwenensis</name>
    <dbReference type="NCBI Taxonomy" id="3144668"/>
    <lineage>
        <taxon>Bacteria</taxon>
        <taxon>Bacillati</taxon>
        <taxon>Bacillota</taxon>
        <taxon>Bacilli</taxon>
        <taxon>Bacillales</taxon>
        <taxon>Bacillaceae</taxon>
        <taxon>Ornithinibacillus</taxon>
    </lineage>
</organism>
<feature type="domain" description="ABC transporter" evidence="4">
    <location>
        <begin position="1"/>
        <end position="232"/>
    </location>
</feature>
<proteinExistence type="predicted"/>
<evidence type="ECO:0000313" key="6">
    <source>
        <dbReference type="Proteomes" id="UP001444625"/>
    </source>
</evidence>
<evidence type="ECO:0000259" key="4">
    <source>
        <dbReference type="PROSITE" id="PS50893"/>
    </source>
</evidence>
<dbReference type="SUPFAM" id="SSF52540">
    <property type="entry name" value="P-loop containing nucleoside triphosphate hydrolases"/>
    <property type="match status" value="1"/>
</dbReference>
<accession>A0ABU9XMI4</accession>
<dbReference type="PANTHER" id="PTHR42939">
    <property type="entry name" value="ABC TRANSPORTER ATP-BINDING PROTEIN ALBC-RELATED"/>
    <property type="match status" value="1"/>
</dbReference>
<keyword evidence="1" id="KW-0813">Transport</keyword>
<dbReference type="Proteomes" id="UP001444625">
    <property type="component" value="Unassembled WGS sequence"/>
</dbReference>
<dbReference type="InterPro" id="IPR003439">
    <property type="entry name" value="ABC_transporter-like_ATP-bd"/>
</dbReference>
<dbReference type="PANTHER" id="PTHR42939:SF1">
    <property type="entry name" value="ABC TRANSPORTER ATP-BINDING PROTEIN ALBC-RELATED"/>
    <property type="match status" value="1"/>
</dbReference>
<dbReference type="Pfam" id="PF00005">
    <property type="entry name" value="ABC_tran"/>
    <property type="match status" value="1"/>
</dbReference>
<dbReference type="InterPro" id="IPR003593">
    <property type="entry name" value="AAA+_ATPase"/>
</dbReference>
<dbReference type="EMBL" id="JBDIML010000012">
    <property type="protein sequence ID" value="MEN2769225.1"/>
    <property type="molecule type" value="Genomic_DNA"/>
</dbReference>
<dbReference type="GO" id="GO:0005524">
    <property type="term" value="F:ATP binding"/>
    <property type="evidence" value="ECO:0007669"/>
    <property type="project" value="UniProtKB-KW"/>
</dbReference>
<comment type="caution">
    <text evidence="5">The sequence shown here is derived from an EMBL/GenBank/DDBJ whole genome shotgun (WGS) entry which is preliminary data.</text>
</comment>
<evidence type="ECO:0000256" key="3">
    <source>
        <dbReference type="ARBA" id="ARBA00022840"/>
    </source>
</evidence>